<evidence type="ECO:0000313" key="3">
    <source>
        <dbReference type="Proteomes" id="UP000006589"/>
    </source>
</evidence>
<dbReference type="eggNOG" id="ENOG503005X">
    <property type="taxonomic scope" value="Bacteria"/>
</dbReference>
<dbReference type="Proteomes" id="UP000006589">
    <property type="component" value="Chromosome"/>
</dbReference>
<dbReference type="RefSeq" id="WP_012322081.1">
    <property type="nucleotide sequence ID" value="NC_010505.1"/>
</dbReference>
<feature type="chain" id="PRO_5002768294" evidence="1">
    <location>
        <begin position="20"/>
        <end position="135"/>
    </location>
</feature>
<accession>B1LW74</accession>
<dbReference type="STRING" id="426355.Mrad2831_5180"/>
<evidence type="ECO:0000256" key="1">
    <source>
        <dbReference type="SAM" id="SignalP"/>
    </source>
</evidence>
<reference evidence="2 3" key="1">
    <citation type="submission" date="2008-03" db="EMBL/GenBank/DDBJ databases">
        <title>Complete sequence of chromosome of Methylobacterium radiotolerans JCM 2831.</title>
        <authorList>
            <consortium name="US DOE Joint Genome Institute"/>
            <person name="Copeland A."/>
            <person name="Lucas S."/>
            <person name="Lapidus A."/>
            <person name="Glavina del Rio T."/>
            <person name="Dalin E."/>
            <person name="Tice H."/>
            <person name="Bruce D."/>
            <person name="Goodwin L."/>
            <person name="Pitluck S."/>
            <person name="Kiss H."/>
            <person name="Brettin T."/>
            <person name="Detter J.C."/>
            <person name="Han C."/>
            <person name="Kuske C.R."/>
            <person name="Schmutz J."/>
            <person name="Larimer F."/>
            <person name="Land M."/>
            <person name="Hauser L."/>
            <person name="Kyrpides N."/>
            <person name="Mikhailova N."/>
            <person name="Marx C.J."/>
            <person name="Richardson P."/>
        </authorList>
    </citation>
    <scope>NUCLEOTIDE SEQUENCE [LARGE SCALE GENOMIC DNA]</scope>
    <source>
        <strain evidence="3">ATCC 27329 / DSM 1819 / JCM 2831 / NBRC 15690 / NCIMB 10815 / 0-1</strain>
    </source>
</reference>
<dbReference type="PATRIC" id="fig|426355.14.peg.5250"/>
<dbReference type="KEGG" id="mrd:Mrad2831_5180"/>
<sequence>MRTALAALALVVAAGEAQAAGKITLTVSQFLAEPKEHRGKTVVVRGIRCVDPGPGGFICEATVGGQLLRLDASGLGGGTTEAIAEKLIGPCNGLAALAKPTCTFDVTFVPTGSGFEDGVTIINTPEIDMSAPRRR</sequence>
<name>B1LW74_METRJ</name>
<dbReference type="AlphaFoldDB" id="B1LW74"/>
<organism evidence="2 3">
    <name type="scientific">Methylobacterium radiotolerans (strain ATCC 27329 / DSM 1819 / JCM 2831 / NBRC 15690 / NCIMB 10815 / 0-1)</name>
    <dbReference type="NCBI Taxonomy" id="426355"/>
    <lineage>
        <taxon>Bacteria</taxon>
        <taxon>Pseudomonadati</taxon>
        <taxon>Pseudomonadota</taxon>
        <taxon>Alphaproteobacteria</taxon>
        <taxon>Hyphomicrobiales</taxon>
        <taxon>Methylobacteriaceae</taxon>
        <taxon>Methylobacterium</taxon>
    </lineage>
</organism>
<dbReference type="GeneID" id="6141250"/>
<dbReference type="OrthoDB" id="9988922at2"/>
<dbReference type="HOGENOM" id="CLU_1883341_0_0_5"/>
<proteinExistence type="predicted"/>
<dbReference type="EMBL" id="CP001001">
    <property type="protein sequence ID" value="ACB27137.1"/>
    <property type="molecule type" value="Genomic_DNA"/>
</dbReference>
<evidence type="ECO:0000313" key="2">
    <source>
        <dbReference type="EMBL" id="ACB27137.1"/>
    </source>
</evidence>
<keyword evidence="1" id="KW-0732">Signal</keyword>
<gene>
    <name evidence="2" type="ordered locus">Mrad2831_5180</name>
</gene>
<feature type="signal peptide" evidence="1">
    <location>
        <begin position="1"/>
        <end position="19"/>
    </location>
</feature>
<protein>
    <submittedName>
        <fullName evidence="2">Uncharacterized protein</fullName>
    </submittedName>
</protein>